<dbReference type="EMBL" id="CAFABB010000056">
    <property type="protein sequence ID" value="CAB4819494.1"/>
    <property type="molecule type" value="Genomic_DNA"/>
</dbReference>
<keyword evidence="1" id="KW-0812">Transmembrane</keyword>
<gene>
    <name evidence="2" type="ORF">UFOPK3162_00402</name>
</gene>
<keyword evidence="1" id="KW-1133">Transmembrane helix</keyword>
<protein>
    <submittedName>
        <fullName evidence="2">Unannotated protein</fullName>
    </submittedName>
</protein>
<feature type="transmembrane region" description="Helical" evidence="1">
    <location>
        <begin position="6"/>
        <end position="24"/>
    </location>
</feature>
<proteinExistence type="predicted"/>
<dbReference type="AlphaFoldDB" id="A0A6J6ZFQ7"/>
<evidence type="ECO:0000313" key="2">
    <source>
        <dbReference type="EMBL" id="CAB4819494.1"/>
    </source>
</evidence>
<reference evidence="2" key="1">
    <citation type="submission" date="2020-05" db="EMBL/GenBank/DDBJ databases">
        <authorList>
            <person name="Chiriac C."/>
            <person name="Salcher M."/>
            <person name="Ghai R."/>
            <person name="Kavagutti S V."/>
        </authorList>
    </citation>
    <scope>NUCLEOTIDE SEQUENCE</scope>
</reference>
<organism evidence="2">
    <name type="scientific">freshwater metagenome</name>
    <dbReference type="NCBI Taxonomy" id="449393"/>
    <lineage>
        <taxon>unclassified sequences</taxon>
        <taxon>metagenomes</taxon>
        <taxon>ecological metagenomes</taxon>
    </lineage>
</organism>
<name>A0A6J6ZFQ7_9ZZZZ</name>
<keyword evidence="1" id="KW-0472">Membrane</keyword>
<sequence length="145" mass="15160">MAAWVIARSISIIASAICAMVGGCKSKWRSLIRTQPILTLFANSTFSLPKTNSVDPPPISTTKNGPSLWDNSLVAPINESAASCSPGITSTSTPRIFLTPLVNNSRLLASRVALVAQNLIFSTPLLAINCANFSTAESVLAIASG</sequence>
<evidence type="ECO:0000256" key="1">
    <source>
        <dbReference type="SAM" id="Phobius"/>
    </source>
</evidence>
<accession>A0A6J6ZFQ7</accession>